<dbReference type="SMART" id="SM00267">
    <property type="entry name" value="GGDEF"/>
    <property type="match status" value="1"/>
</dbReference>
<dbReference type="Pfam" id="PF00990">
    <property type="entry name" value="GGDEF"/>
    <property type="match status" value="1"/>
</dbReference>
<evidence type="ECO:0000313" key="4">
    <source>
        <dbReference type="Proteomes" id="UP000284841"/>
    </source>
</evidence>
<dbReference type="InterPro" id="IPR001610">
    <property type="entry name" value="PAC"/>
</dbReference>
<feature type="domain" description="PAC" evidence="1">
    <location>
        <begin position="100"/>
        <end position="152"/>
    </location>
</feature>
<dbReference type="EMBL" id="QRMS01000002">
    <property type="protein sequence ID" value="RHJ88398.1"/>
    <property type="molecule type" value="Genomic_DNA"/>
</dbReference>
<dbReference type="GO" id="GO:0052621">
    <property type="term" value="F:diguanylate cyclase activity"/>
    <property type="evidence" value="ECO:0007669"/>
    <property type="project" value="TreeGrafter"/>
</dbReference>
<proteinExistence type="predicted"/>
<dbReference type="SUPFAM" id="SSF55073">
    <property type="entry name" value="Nucleotide cyclase"/>
    <property type="match status" value="1"/>
</dbReference>
<dbReference type="PANTHER" id="PTHR45138">
    <property type="entry name" value="REGULATORY COMPONENTS OF SENSORY TRANSDUCTION SYSTEM"/>
    <property type="match status" value="1"/>
</dbReference>
<dbReference type="InterPro" id="IPR029787">
    <property type="entry name" value="Nucleotide_cyclase"/>
</dbReference>
<dbReference type="OrthoDB" id="9804955at2"/>
<gene>
    <name evidence="3" type="ORF">DW099_08340</name>
</gene>
<dbReference type="InterPro" id="IPR000700">
    <property type="entry name" value="PAS-assoc_C"/>
</dbReference>
<dbReference type="STRING" id="1776384.GCA_900086585_04014"/>
<dbReference type="NCBIfam" id="TIGR00229">
    <property type="entry name" value="sensory_box"/>
    <property type="match status" value="1"/>
</dbReference>
<dbReference type="AlphaFoldDB" id="A0A415E457"/>
<sequence>MKHIYRNQKKLKRQKRRLSHRSADYNLLSYFSDTILFEYDCDSNILIFTSNITKRFHSKGNRAFQILNPQEPMEMIHPDDAVLLRKLLKEAKAMPTGQIHSVNLRFVDKNGSYCWMLCQIQLLEKEQGKARKIVGKLSDIQEQRLKEQRLIEKASIDSMTGILNRKAVDHQIADRLVSAKNGFLFMIDIDNFKALNDTLGHAAGDEALIHFTSEIKNNFRSEDLIGRVGGDEFIVFMTDTDSEQAARHKAEQLLSRIAKWEKAALSASIGIACYPKDGSTYEELYEAADAAMYQVKQQGKNGYCL</sequence>
<reference evidence="3 4" key="1">
    <citation type="submission" date="2018-08" db="EMBL/GenBank/DDBJ databases">
        <title>A genome reference for cultivated species of the human gut microbiota.</title>
        <authorList>
            <person name="Zou Y."/>
            <person name="Xue W."/>
            <person name="Luo G."/>
        </authorList>
    </citation>
    <scope>NUCLEOTIDE SEQUENCE [LARGE SCALE GENOMIC DNA]</scope>
    <source>
        <strain evidence="3 4">AM07-24</strain>
    </source>
</reference>
<dbReference type="Proteomes" id="UP000284841">
    <property type="component" value="Unassembled WGS sequence"/>
</dbReference>
<dbReference type="NCBIfam" id="TIGR00254">
    <property type="entry name" value="GGDEF"/>
    <property type="match status" value="1"/>
</dbReference>
<dbReference type="SUPFAM" id="SSF55785">
    <property type="entry name" value="PYP-like sensor domain (PAS domain)"/>
    <property type="match status" value="1"/>
</dbReference>
<dbReference type="InterPro" id="IPR035965">
    <property type="entry name" value="PAS-like_dom_sf"/>
</dbReference>
<dbReference type="PROSITE" id="PS50887">
    <property type="entry name" value="GGDEF"/>
    <property type="match status" value="1"/>
</dbReference>
<dbReference type="Gene3D" id="3.30.450.20">
    <property type="entry name" value="PAS domain"/>
    <property type="match status" value="1"/>
</dbReference>
<evidence type="ECO:0000259" key="2">
    <source>
        <dbReference type="PROSITE" id="PS50887"/>
    </source>
</evidence>
<comment type="caution">
    <text evidence="3">The sequence shown here is derived from an EMBL/GenBank/DDBJ whole genome shotgun (WGS) entry which is preliminary data.</text>
</comment>
<organism evidence="3 4">
    <name type="scientific">Emergencia timonensis</name>
    <dbReference type="NCBI Taxonomy" id="1776384"/>
    <lineage>
        <taxon>Bacteria</taxon>
        <taxon>Bacillati</taxon>
        <taxon>Bacillota</taxon>
        <taxon>Clostridia</taxon>
        <taxon>Peptostreptococcales</taxon>
        <taxon>Anaerovoracaceae</taxon>
        <taxon>Emergencia</taxon>
    </lineage>
</organism>
<dbReference type="InterPro" id="IPR013655">
    <property type="entry name" value="PAS_fold_3"/>
</dbReference>
<name>A0A415E457_9FIRM</name>
<accession>A0A415E457</accession>
<dbReference type="FunFam" id="3.30.70.270:FF:000001">
    <property type="entry name" value="Diguanylate cyclase domain protein"/>
    <property type="match status" value="1"/>
</dbReference>
<feature type="domain" description="GGDEF" evidence="2">
    <location>
        <begin position="180"/>
        <end position="305"/>
    </location>
</feature>
<dbReference type="Pfam" id="PF08447">
    <property type="entry name" value="PAS_3"/>
    <property type="match status" value="1"/>
</dbReference>
<dbReference type="Gene3D" id="3.30.70.270">
    <property type="match status" value="1"/>
</dbReference>
<dbReference type="SMART" id="SM00086">
    <property type="entry name" value="PAC"/>
    <property type="match status" value="1"/>
</dbReference>
<dbReference type="InterPro" id="IPR043128">
    <property type="entry name" value="Rev_trsase/Diguanyl_cyclase"/>
</dbReference>
<dbReference type="RefSeq" id="WP_118335063.1">
    <property type="nucleotide sequence ID" value="NZ_AP025567.1"/>
</dbReference>
<dbReference type="CDD" id="cd01949">
    <property type="entry name" value="GGDEF"/>
    <property type="match status" value="1"/>
</dbReference>
<dbReference type="PROSITE" id="PS50113">
    <property type="entry name" value="PAC"/>
    <property type="match status" value="1"/>
</dbReference>
<dbReference type="PANTHER" id="PTHR45138:SF9">
    <property type="entry name" value="DIGUANYLATE CYCLASE DGCM-RELATED"/>
    <property type="match status" value="1"/>
</dbReference>
<protein>
    <submittedName>
        <fullName evidence="3">Diguanylate cyclase</fullName>
    </submittedName>
</protein>
<dbReference type="CDD" id="cd00130">
    <property type="entry name" value="PAS"/>
    <property type="match status" value="1"/>
</dbReference>
<evidence type="ECO:0000259" key="1">
    <source>
        <dbReference type="PROSITE" id="PS50113"/>
    </source>
</evidence>
<dbReference type="InterPro" id="IPR000014">
    <property type="entry name" value="PAS"/>
</dbReference>
<dbReference type="InterPro" id="IPR000160">
    <property type="entry name" value="GGDEF_dom"/>
</dbReference>
<keyword evidence="4" id="KW-1185">Reference proteome</keyword>
<evidence type="ECO:0000313" key="3">
    <source>
        <dbReference type="EMBL" id="RHJ88398.1"/>
    </source>
</evidence>
<dbReference type="InterPro" id="IPR050469">
    <property type="entry name" value="Diguanylate_Cyclase"/>
</dbReference>